<dbReference type="Proteomes" id="UP000789901">
    <property type="component" value="Unassembled WGS sequence"/>
</dbReference>
<name>A0ABN7WJJ7_GIGMA</name>
<evidence type="ECO:0000259" key="1">
    <source>
        <dbReference type="Pfam" id="PF20256"/>
    </source>
</evidence>
<gene>
    <name evidence="2" type="ORF">GMARGA_LOCUS31803</name>
</gene>
<keyword evidence="3" id="KW-1185">Reference proteome</keyword>
<sequence length="76" mass="8813">EFICQWVLQNPDIGYDFAKNEAQVYLYYTTGAACSEVETDRLTGDHTILRRDLCMDIGRSLNYAIYGRQIEGKVYH</sequence>
<organism evidence="2 3">
    <name type="scientific">Gigaspora margarita</name>
    <dbReference type="NCBI Taxonomy" id="4874"/>
    <lineage>
        <taxon>Eukaryota</taxon>
        <taxon>Fungi</taxon>
        <taxon>Fungi incertae sedis</taxon>
        <taxon>Mucoromycota</taxon>
        <taxon>Glomeromycotina</taxon>
        <taxon>Glomeromycetes</taxon>
        <taxon>Diversisporales</taxon>
        <taxon>Gigasporaceae</taxon>
        <taxon>Gigaspora</taxon>
    </lineage>
</organism>
<dbReference type="EMBL" id="CAJVQB010048383">
    <property type="protein sequence ID" value="CAG8833952.1"/>
    <property type="molecule type" value="Genomic_DNA"/>
</dbReference>
<proteinExistence type="predicted"/>
<evidence type="ECO:0000313" key="3">
    <source>
        <dbReference type="Proteomes" id="UP000789901"/>
    </source>
</evidence>
<dbReference type="Pfam" id="PF20256">
    <property type="entry name" value="MoCoBD_2"/>
    <property type="match status" value="1"/>
</dbReference>
<dbReference type="InterPro" id="IPR037165">
    <property type="entry name" value="AldOxase/xan_DH_Mopterin-bd_sf"/>
</dbReference>
<evidence type="ECO:0000313" key="2">
    <source>
        <dbReference type="EMBL" id="CAG8833952.1"/>
    </source>
</evidence>
<feature type="non-terminal residue" evidence="2">
    <location>
        <position position="1"/>
    </location>
</feature>
<dbReference type="InterPro" id="IPR016208">
    <property type="entry name" value="Ald_Oxase/xanthine_DH-like"/>
</dbReference>
<dbReference type="PANTHER" id="PTHR45444:SF3">
    <property type="entry name" value="XANTHINE DEHYDROGENASE"/>
    <property type="match status" value="1"/>
</dbReference>
<dbReference type="Gene3D" id="3.30.365.10">
    <property type="entry name" value="Aldehyde oxidase/xanthine dehydrogenase, molybdopterin binding domain"/>
    <property type="match status" value="1"/>
</dbReference>
<dbReference type="PANTHER" id="PTHR45444">
    <property type="entry name" value="XANTHINE DEHYDROGENASE"/>
    <property type="match status" value="1"/>
</dbReference>
<feature type="domain" description="Aldehyde oxidase/xanthine dehydrogenase second molybdopterin binding" evidence="1">
    <location>
        <begin position="14"/>
        <end position="72"/>
    </location>
</feature>
<protein>
    <submittedName>
        <fullName evidence="2">27412_t:CDS:1</fullName>
    </submittedName>
</protein>
<dbReference type="SUPFAM" id="SSF56003">
    <property type="entry name" value="Molybdenum cofactor-binding domain"/>
    <property type="match status" value="1"/>
</dbReference>
<dbReference type="InterPro" id="IPR046867">
    <property type="entry name" value="AldOxase/xan_DH_MoCoBD2"/>
</dbReference>
<accession>A0ABN7WJJ7</accession>
<comment type="caution">
    <text evidence="2">The sequence shown here is derived from an EMBL/GenBank/DDBJ whole genome shotgun (WGS) entry which is preliminary data.</text>
</comment>
<reference evidence="2 3" key="1">
    <citation type="submission" date="2021-06" db="EMBL/GenBank/DDBJ databases">
        <authorList>
            <person name="Kallberg Y."/>
            <person name="Tangrot J."/>
            <person name="Rosling A."/>
        </authorList>
    </citation>
    <scope>NUCLEOTIDE SEQUENCE [LARGE SCALE GENOMIC DNA]</scope>
    <source>
        <strain evidence="2 3">120-4 pot B 10/14</strain>
    </source>
</reference>